<dbReference type="AlphaFoldDB" id="A0A6I6UC01"/>
<organism evidence="2 3">
    <name type="scientific">Rossellomorea vietnamensis</name>
    <dbReference type="NCBI Taxonomy" id="218284"/>
    <lineage>
        <taxon>Bacteria</taxon>
        <taxon>Bacillati</taxon>
        <taxon>Bacillota</taxon>
        <taxon>Bacilli</taxon>
        <taxon>Bacillales</taxon>
        <taxon>Bacillaceae</taxon>
        <taxon>Rossellomorea</taxon>
    </lineage>
</organism>
<protein>
    <submittedName>
        <fullName evidence="2">Uncharacterized protein</fullName>
    </submittedName>
</protein>
<name>A0A6I6UC01_9BACI</name>
<gene>
    <name evidence="2" type="ORF">FHE72_03735</name>
</gene>
<keyword evidence="1" id="KW-0812">Transmembrane</keyword>
<dbReference type="RefSeq" id="WP_159361256.1">
    <property type="nucleotide sequence ID" value="NZ_CP047394.1"/>
</dbReference>
<dbReference type="Proteomes" id="UP000465062">
    <property type="component" value="Chromosome"/>
</dbReference>
<keyword evidence="1" id="KW-1133">Transmembrane helix</keyword>
<evidence type="ECO:0000313" key="3">
    <source>
        <dbReference type="Proteomes" id="UP000465062"/>
    </source>
</evidence>
<feature type="transmembrane region" description="Helical" evidence="1">
    <location>
        <begin position="6"/>
        <end position="25"/>
    </location>
</feature>
<reference evidence="2 3" key="1">
    <citation type="submission" date="2019-06" db="EMBL/GenBank/DDBJ databases">
        <title>An operon consisting of a P-type ATPase gene and a transcriptional regular gene given the different cadmium resistance in Bacillus vietamensis 151-6 and Bacillus marisflavi 151-25.</title>
        <authorList>
            <person name="Yu X."/>
        </authorList>
    </citation>
    <scope>NUCLEOTIDE SEQUENCE [LARGE SCALE GENOMIC DNA]</scope>
    <source>
        <strain evidence="2 3">151-6</strain>
    </source>
</reference>
<keyword evidence="1" id="KW-0472">Membrane</keyword>
<accession>A0A6I6UC01</accession>
<sequence>MEIPLIILGALFGLLFFYMIIERAVRDGINNSAIGQYLDEKHGVKKPQGDEDLYDDTFKGE</sequence>
<evidence type="ECO:0000256" key="1">
    <source>
        <dbReference type="SAM" id="Phobius"/>
    </source>
</evidence>
<proteinExistence type="predicted"/>
<evidence type="ECO:0000313" key="2">
    <source>
        <dbReference type="EMBL" id="QHE60245.1"/>
    </source>
</evidence>
<dbReference type="EMBL" id="CP047394">
    <property type="protein sequence ID" value="QHE60245.1"/>
    <property type="molecule type" value="Genomic_DNA"/>
</dbReference>
<dbReference type="KEGG" id="bvq:FHE72_03735"/>